<evidence type="ECO:0000256" key="1">
    <source>
        <dbReference type="ARBA" id="ARBA00007381"/>
    </source>
</evidence>
<gene>
    <name evidence="4" type="ORF">PHJA_000667100</name>
</gene>
<dbReference type="OrthoDB" id="912200at2759"/>
<dbReference type="InterPro" id="IPR018181">
    <property type="entry name" value="Heat_shock_70_CS"/>
</dbReference>
<feature type="non-terminal residue" evidence="4">
    <location>
        <position position="1"/>
    </location>
</feature>
<sequence length="117" mass="12891">RQTTKDAGTISGLHVARIINEPTGATIAYDLDKKGDKNILVFDLGGGTFNVSVLTIDNRVFEVLATSRDTHLVGEDFDHQVRDYFVKLIKKKHNKDISQDKRALGKLGRNSNGPNGL</sequence>
<dbReference type="PANTHER" id="PTHR19375">
    <property type="entry name" value="HEAT SHOCK PROTEIN 70KDA"/>
    <property type="match status" value="1"/>
</dbReference>
<evidence type="ECO:0000256" key="3">
    <source>
        <dbReference type="ARBA" id="ARBA00022840"/>
    </source>
</evidence>
<dbReference type="Pfam" id="PF00012">
    <property type="entry name" value="HSP70"/>
    <property type="match status" value="1"/>
</dbReference>
<evidence type="ECO:0000313" key="4">
    <source>
        <dbReference type="EMBL" id="GFP85234.1"/>
    </source>
</evidence>
<keyword evidence="3" id="KW-0067">ATP-binding</keyword>
<dbReference type="GO" id="GO:0140662">
    <property type="term" value="F:ATP-dependent protein folding chaperone"/>
    <property type="evidence" value="ECO:0007669"/>
    <property type="project" value="InterPro"/>
</dbReference>
<dbReference type="PROSITE" id="PS00329">
    <property type="entry name" value="HSP70_2"/>
    <property type="match status" value="1"/>
</dbReference>
<organism evidence="4 5">
    <name type="scientific">Phtheirospermum japonicum</name>
    <dbReference type="NCBI Taxonomy" id="374723"/>
    <lineage>
        <taxon>Eukaryota</taxon>
        <taxon>Viridiplantae</taxon>
        <taxon>Streptophyta</taxon>
        <taxon>Embryophyta</taxon>
        <taxon>Tracheophyta</taxon>
        <taxon>Spermatophyta</taxon>
        <taxon>Magnoliopsida</taxon>
        <taxon>eudicotyledons</taxon>
        <taxon>Gunneridae</taxon>
        <taxon>Pentapetalae</taxon>
        <taxon>asterids</taxon>
        <taxon>lamiids</taxon>
        <taxon>Lamiales</taxon>
        <taxon>Orobanchaceae</taxon>
        <taxon>Orobanchaceae incertae sedis</taxon>
        <taxon>Phtheirospermum</taxon>
    </lineage>
</organism>
<evidence type="ECO:0000256" key="2">
    <source>
        <dbReference type="ARBA" id="ARBA00022741"/>
    </source>
</evidence>
<dbReference type="EMBL" id="BMAC01000101">
    <property type="protein sequence ID" value="GFP85234.1"/>
    <property type="molecule type" value="Genomic_DNA"/>
</dbReference>
<comment type="similarity">
    <text evidence="1">Belongs to the heat shock protein 70 family.</text>
</comment>
<dbReference type="GO" id="GO:0005524">
    <property type="term" value="F:ATP binding"/>
    <property type="evidence" value="ECO:0007669"/>
    <property type="project" value="UniProtKB-KW"/>
</dbReference>
<proteinExistence type="inferred from homology"/>
<keyword evidence="2" id="KW-0547">Nucleotide-binding</keyword>
<accession>A0A830BKM3</accession>
<reference evidence="4" key="1">
    <citation type="submission" date="2020-07" db="EMBL/GenBank/DDBJ databases">
        <title>Ethylene signaling mediates host invasion by parasitic plants.</title>
        <authorList>
            <person name="Yoshida S."/>
        </authorList>
    </citation>
    <scope>NUCLEOTIDE SEQUENCE</scope>
    <source>
        <strain evidence="4">Okayama</strain>
    </source>
</reference>
<evidence type="ECO:0000313" key="5">
    <source>
        <dbReference type="Proteomes" id="UP000653305"/>
    </source>
</evidence>
<keyword evidence="5" id="KW-1185">Reference proteome</keyword>
<dbReference type="SUPFAM" id="SSF53067">
    <property type="entry name" value="Actin-like ATPase domain"/>
    <property type="match status" value="2"/>
</dbReference>
<name>A0A830BKM3_9LAMI</name>
<dbReference type="AlphaFoldDB" id="A0A830BKM3"/>
<dbReference type="FunFam" id="3.30.420.40:FF:000028">
    <property type="entry name" value="heat shock 70 kDa protein-like"/>
    <property type="match status" value="1"/>
</dbReference>
<dbReference type="InterPro" id="IPR013126">
    <property type="entry name" value="Hsp_70_fam"/>
</dbReference>
<dbReference type="InterPro" id="IPR043129">
    <property type="entry name" value="ATPase_NBD"/>
</dbReference>
<dbReference type="Proteomes" id="UP000653305">
    <property type="component" value="Unassembled WGS sequence"/>
</dbReference>
<dbReference type="Gene3D" id="3.90.640.10">
    <property type="entry name" value="Actin, Chain A, domain 4"/>
    <property type="match status" value="1"/>
</dbReference>
<dbReference type="Gene3D" id="3.30.420.40">
    <property type="match status" value="2"/>
</dbReference>
<comment type="caution">
    <text evidence="4">The sequence shown here is derived from an EMBL/GenBank/DDBJ whole genome shotgun (WGS) entry which is preliminary data.</text>
</comment>
<protein>
    <submittedName>
        <fullName evidence="4">Mediator of RNA polymerase ii transcription subunit 37a</fullName>
    </submittedName>
</protein>